<dbReference type="Proteomes" id="UP001463665">
    <property type="component" value="Chromosome"/>
</dbReference>
<protein>
    <recommendedName>
        <fullName evidence="4">Peptidase C39-like domain-containing protein</fullName>
    </recommendedName>
</protein>
<proteinExistence type="predicted"/>
<dbReference type="AlphaFoldDB" id="A0AAU6WPR8"/>
<sequence>MKKFRFILLFFISLLCHGQPTDSLRMTECGKQLKSFYLGMDVLQKWQAGQHINWKTGEPDDPDAVSGIRTHCSAFVAAACERRGIYILRPPEHKQELLANAQVKWLNSDPAKEFGWHPIVKNILSEAQKMADEGYIVVACAQNPDRHKPGHIALVMPADLSSQQIQQNGPMLIQSSTKNSIDAWFRNAFRHHIADWNAPTDNVLFFYNDKLLCSGNNT</sequence>
<evidence type="ECO:0008006" key="4">
    <source>
        <dbReference type="Google" id="ProtNLM"/>
    </source>
</evidence>
<gene>
    <name evidence="2" type="ORF">AAFP95_23080</name>
</gene>
<feature type="chain" id="PRO_5043515110" description="Peptidase C39-like domain-containing protein" evidence="1">
    <location>
        <begin position="19"/>
        <end position="218"/>
    </location>
</feature>
<dbReference type="Gene3D" id="3.90.1720.10">
    <property type="entry name" value="endopeptidase domain like (from Nostoc punctiforme)"/>
    <property type="match status" value="1"/>
</dbReference>
<evidence type="ECO:0000256" key="1">
    <source>
        <dbReference type="SAM" id="SignalP"/>
    </source>
</evidence>
<feature type="signal peptide" evidence="1">
    <location>
        <begin position="1"/>
        <end position="18"/>
    </location>
</feature>
<keyword evidence="3" id="KW-1185">Reference proteome</keyword>
<evidence type="ECO:0000313" key="3">
    <source>
        <dbReference type="Proteomes" id="UP001463665"/>
    </source>
</evidence>
<keyword evidence="1" id="KW-0732">Signal</keyword>
<dbReference type="RefSeq" id="WP_345766565.1">
    <property type="nucleotide sequence ID" value="NZ_CP154834.1"/>
</dbReference>
<reference evidence="2 3" key="1">
    <citation type="submission" date="2024-04" db="EMBL/GenBank/DDBJ databases">
        <title>Genome sequencing and assembly of rice foliar adapted Chryseobacterium endophyticum OsEnb-ALM-A6.</title>
        <authorList>
            <person name="Kumar S."/>
            <person name="Javed M."/>
            <person name="Chouhan V."/>
            <person name="Charishma K."/>
            <person name="Patel A."/>
            <person name="Kumar M."/>
            <person name="Sahu K.P."/>
            <person name="Kumar A."/>
        </authorList>
    </citation>
    <scope>NUCLEOTIDE SEQUENCE [LARGE SCALE GENOMIC DNA]</scope>
    <source>
        <strain evidence="2 3">OsEnb-ALM-A6</strain>
    </source>
</reference>
<dbReference type="EMBL" id="CP154834">
    <property type="protein sequence ID" value="XAO74439.1"/>
    <property type="molecule type" value="Genomic_DNA"/>
</dbReference>
<organism evidence="2 3">
    <name type="scientific">Chryseobacterium endophyticum</name>
    <dbReference type="NCBI Taxonomy" id="1854762"/>
    <lineage>
        <taxon>Bacteria</taxon>
        <taxon>Pseudomonadati</taxon>
        <taxon>Bacteroidota</taxon>
        <taxon>Flavobacteriia</taxon>
        <taxon>Flavobacteriales</taxon>
        <taxon>Weeksellaceae</taxon>
        <taxon>Chryseobacterium group</taxon>
        <taxon>Chryseobacterium</taxon>
    </lineage>
</organism>
<evidence type="ECO:0000313" key="2">
    <source>
        <dbReference type="EMBL" id="XAO74439.1"/>
    </source>
</evidence>
<accession>A0AAU6WPR8</accession>
<name>A0AAU6WPR8_9FLAO</name>